<sequence>MTPDEIFAVVRRNLLEVLPDLEEAQVSLEHSMRELGANSIDRMDVVMAVQDDLGVRVPASALTQANDLRSLVAVLGEYV</sequence>
<name>A0ABR6EAL6_9ACTN</name>
<dbReference type="EMBL" id="WMLF01000016">
    <property type="protein sequence ID" value="MBB1242380.1"/>
    <property type="molecule type" value="Genomic_DNA"/>
</dbReference>
<dbReference type="InterPro" id="IPR009081">
    <property type="entry name" value="PP-bd_ACP"/>
</dbReference>
<dbReference type="PROSITE" id="PS50075">
    <property type="entry name" value="CARRIER"/>
    <property type="match status" value="1"/>
</dbReference>
<dbReference type="Pfam" id="PF00550">
    <property type="entry name" value="PP-binding"/>
    <property type="match status" value="1"/>
</dbReference>
<evidence type="ECO:0000313" key="2">
    <source>
        <dbReference type="EMBL" id="MBB1242380.1"/>
    </source>
</evidence>
<proteinExistence type="predicted"/>
<feature type="domain" description="Carrier" evidence="1">
    <location>
        <begin position="4"/>
        <end position="79"/>
    </location>
</feature>
<dbReference type="SUPFAM" id="SSF47336">
    <property type="entry name" value="ACP-like"/>
    <property type="match status" value="1"/>
</dbReference>
<reference evidence="3" key="1">
    <citation type="journal article" date="2020" name="Syst. Appl. Microbiol.">
        <title>Streptomyces alkaliterrae sp. nov., isolated from an alkaline soil, and emended descriptions of Streptomyces alkaliphilus, Streptomyces calidiresistens and Streptomyces durbertensis.</title>
        <authorList>
            <person name="Swiecimska M."/>
            <person name="Golinska P."/>
            <person name="Nouioui I."/>
            <person name="Wypij M."/>
            <person name="Rai M."/>
            <person name="Sangal V."/>
            <person name="Goodfellow M."/>
        </authorList>
    </citation>
    <scope>NUCLEOTIDE SEQUENCE [LARGE SCALE GENOMIC DNA]</scope>
    <source>
        <strain evidence="3">DSM 104538</strain>
    </source>
</reference>
<dbReference type="RefSeq" id="WP_182853807.1">
    <property type="nucleotide sequence ID" value="NZ_WMLF01000016.1"/>
</dbReference>
<organism evidence="2 3">
    <name type="scientific">Streptomyces durbertensis</name>
    <dbReference type="NCBI Taxonomy" id="2448886"/>
    <lineage>
        <taxon>Bacteria</taxon>
        <taxon>Bacillati</taxon>
        <taxon>Actinomycetota</taxon>
        <taxon>Actinomycetes</taxon>
        <taxon>Kitasatosporales</taxon>
        <taxon>Streptomycetaceae</taxon>
        <taxon>Streptomyces</taxon>
    </lineage>
</organism>
<keyword evidence="3" id="KW-1185">Reference proteome</keyword>
<gene>
    <name evidence="2" type="ORF">GL263_02145</name>
</gene>
<dbReference type="Gene3D" id="1.10.1200.10">
    <property type="entry name" value="ACP-like"/>
    <property type="match status" value="1"/>
</dbReference>
<dbReference type="InterPro" id="IPR036736">
    <property type="entry name" value="ACP-like_sf"/>
</dbReference>
<evidence type="ECO:0000259" key="1">
    <source>
        <dbReference type="PROSITE" id="PS50075"/>
    </source>
</evidence>
<protein>
    <submittedName>
        <fullName evidence="2">Phosphopantetheine-binding protein</fullName>
    </submittedName>
</protein>
<accession>A0ABR6EAL6</accession>
<dbReference type="Proteomes" id="UP000766698">
    <property type="component" value="Unassembled WGS sequence"/>
</dbReference>
<comment type="caution">
    <text evidence="2">The sequence shown here is derived from an EMBL/GenBank/DDBJ whole genome shotgun (WGS) entry which is preliminary data.</text>
</comment>
<evidence type="ECO:0000313" key="3">
    <source>
        <dbReference type="Proteomes" id="UP000766698"/>
    </source>
</evidence>